<dbReference type="Proteomes" id="UP000494249">
    <property type="component" value="Unassembled WGS sequence"/>
</dbReference>
<dbReference type="GO" id="GO:0005829">
    <property type="term" value="C:cytosol"/>
    <property type="evidence" value="ECO:0007669"/>
    <property type="project" value="TreeGrafter"/>
</dbReference>
<sequence>MSLDCSSASVIVAGDVMLDRYWFGDSTRISPEAPVPVVRVQRTGDVAGGAANVAINAVNLGAHVSLLSVVGDDQDGRALQALLESRNVRCTFLRDAALQTTVKLRVISRNQQIVRADFEQRPNHELLFPLVAQFREKLKACKTVVFSDYGKGGLAHLRLMMSDATSAGAAILVDPKGPDYSIYRGATVVTPNRDEFAQAAGKWTSEADFERRAFGLRDRFELAALLVTRSEEGMSLFVEHRHIRIAAQAREVYDVSGAGDTVIATMASALAAGHDVESAARLANVAAGIVVGKIGTAPITLDELNQRV</sequence>
<organism evidence="4 5">
    <name type="scientific">Paraburkholderia phenoliruptrix</name>
    <dbReference type="NCBI Taxonomy" id="252970"/>
    <lineage>
        <taxon>Bacteria</taxon>
        <taxon>Pseudomonadati</taxon>
        <taxon>Pseudomonadota</taxon>
        <taxon>Betaproteobacteria</taxon>
        <taxon>Burkholderiales</taxon>
        <taxon>Burkholderiaceae</taxon>
        <taxon>Paraburkholderia</taxon>
    </lineage>
</organism>
<dbReference type="PANTHER" id="PTHR46969:SF1">
    <property type="entry name" value="BIFUNCTIONAL PROTEIN HLDE"/>
    <property type="match status" value="1"/>
</dbReference>
<dbReference type="InterPro" id="IPR011611">
    <property type="entry name" value="PfkB_dom"/>
</dbReference>
<dbReference type="InterPro" id="IPR029056">
    <property type="entry name" value="Ribokinase-like"/>
</dbReference>
<dbReference type="EMBL" id="CADIKB010000005">
    <property type="protein sequence ID" value="CAB3667142.1"/>
    <property type="molecule type" value="Genomic_DNA"/>
</dbReference>
<evidence type="ECO:0000256" key="1">
    <source>
        <dbReference type="ARBA" id="ARBA00022679"/>
    </source>
</evidence>
<evidence type="ECO:0000259" key="3">
    <source>
        <dbReference type="Pfam" id="PF00294"/>
    </source>
</evidence>
<keyword evidence="1" id="KW-0808">Transferase</keyword>
<dbReference type="GO" id="GO:0033786">
    <property type="term" value="F:heptose-1-phosphate adenylyltransferase activity"/>
    <property type="evidence" value="ECO:0007669"/>
    <property type="project" value="TreeGrafter"/>
</dbReference>
<evidence type="ECO:0000313" key="4">
    <source>
        <dbReference type="EMBL" id="CAB3667142.1"/>
    </source>
</evidence>
<proteinExistence type="predicted"/>
<dbReference type="GO" id="GO:0033785">
    <property type="term" value="F:heptose 7-phosphate kinase activity"/>
    <property type="evidence" value="ECO:0007669"/>
    <property type="project" value="TreeGrafter"/>
</dbReference>
<reference evidence="4 5" key="1">
    <citation type="submission" date="2020-04" db="EMBL/GenBank/DDBJ databases">
        <authorList>
            <person name="De Canck E."/>
        </authorList>
    </citation>
    <scope>NUCLEOTIDE SEQUENCE [LARGE SCALE GENOMIC DNA]</scope>
    <source>
        <strain evidence="4 5">LMG 22037</strain>
    </source>
</reference>
<dbReference type="NCBIfam" id="TIGR02198">
    <property type="entry name" value="rfaE_dom_I"/>
    <property type="match status" value="1"/>
</dbReference>
<feature type="domain" description="Carbohydrate kinase PfkB" evidence="3">
    <location>
        <begin position="9"/>
        <end position="298"/>
    </location>
</feature>
<accession>A0A6J5AFU4</accession>
<dbReference type="Pfam" id="PF00294">
    <property type="entry name" value="PfkB"/>
    <property type="match status" value="1"/>
</dbReference>
<dbReference type="AlphaFoldDB" id="A0A6J5AFU4"/>
<name>A0A6J5AFU4_9BURK</name>
<dbReference type="InterPro" id="IPR011913">
    <property type="entry name" value="RfaE_dom_I"/>
</dbReference>
<dbReference type="PANTHER" id="PTHR46969">
    <property type="entry name" value="BIFUNCTIONAL PROTEIN HLDE"/>
    <property type="match status" value="1"/>
</dbReference>
<evidence type="ECO:0000313" key="5">
    <source>
        <dbReference type="Proteomes" id="UP000494249"/>
    </source>
</evidence>
<evidence type="ECO:0000256" key="2">
    <source>
        <dbReference type="ARBA" id="ARBA00022777"/>
    </source>
</evidence>
<gene>
    <name evidence="4" type="primary">hldE</name>
    <name evidence="4" type="ORF">LMG22037_01775</name>
</gene>
<dbReference type="FunFam" id="3.40.1190.20:FF:000002">
    <property type="entry name" value="Bifunctional protein HldE"/>
    <property type="match status" value="1"/>
</dbReference>
<dbReference type="RefSeq" id="WP_013588500.1">
    <property type="nucleotide sequence ID" value="NZ_CADFGL010000002.1"/>
</dbReference>
<dbReference type="SUPFAM" id="SSF53613">
    <property type="entry name" value="Ribokinase-like"/>
    <property type="match status" value="1"/>
</dbReference>
<dbReference type="Gene3D" id="3.40.1190.20">
    <property type="match status" value="1"/>
</dbReference>
<dbReference type="GO" id="GO:0016773">
    <property type="term" value="F:phosphotransferase activity, alcohol group as acceptor"/>
    <property type="evidence" value="ECO:0007669"/>
    <property type="project" value="InterPro"/>
</dbReference>
<protein>
    <submittedName>
        <fullName evidence="4">Bifunctional protein HldE</fullName>
    </submittedName>
</protein>
<dbReference type="CDD" id="cd01172">
    <property type="entry name" value="RfaE_like"/>
    <property type="match status" value="1"/>
</dbReference>
<keyword evidence="2" id="KW-0418">Kinase</keyword>